<name>A0ABT0BXM0_9BACT</name>
<proteinExistence type="predicted"/>
<gene>
    <name evidence="1" type="ORF">MUN53_02665</name>
</gene>
<dbReference type="EMBL" id="JAKZMM010000005">
    <property type="protein sequence ID" value="MCJ2379519.1"/>
    <property type="molecule type" value="Genomic_DNA"/>
</dbReference>
<keyword evidence="2" id="KW-1185">Reference proteome</keyword>
<sequence>MKTKYQSWFLFCTSLPLPGIGASVRETIYALETLGTAISSWKQTTEYVVDAGLDTLMDVQNEWQVVVFLHLHKPPPHRYMKASSEDWIETLVGQDER</sequence>
<dbReference type="Proteomes" id="UP001165444">
    <property type="component" value="Unassembled WGS sequence"/>
</dbReference>
<organism evidence="1 2">
    <name type="scientific">Parabacteroides faecalis</name>
    <dbReference type="NCBI Taxonomy" id="2924040"/>
    <lineage>
        <taxon>Bacteria</taxon>
        <taxon>Pseudomonadati</taxon>
        <taxon>Bacteroidota</taxon>
        <taxon>Bacteroidia</taxon>
        <taxon>Bacteroidales</taxon>
        <taxon>Tannerellaceae</taxon>
        <taxon>Parabacteroides</taxon>
    </lineage>
</organism>
<evidence type="ECO:0000313" key="1">
    <source>
        <dbReference type="EMBL" id="MCJ2379519.1"/>
    </source>
</evidence>
<evidence type="ECO:0000313" key="2">
    <source>
        <dbReference type="Proteomes" id="UP001165444"/>
    </source>
</evidence>
<comment type="caution">
    <text evidence="1">The sequence shown here is derived from an EMBL/GenBank/DDBJ whole genome shotgun (WGS) entry which is preliminary data.</text>
</comment>
<dbReference type="RefSeq" id="WP_243323303.1">
    <property type="nucleotide sequence ID" value="NZ_JAKZMM010000005.1"/>
</dbReference>
<protein>
    <submittedName>
        <fullName evidence="1">Uncharacterized protein</fullName>
    </submittedName>
</protein>
<accession>A0ABT0BXM0</accession>
<dbReference type="Gene3D" id="3.20.20.140">
    <property type="entry name" value="Metal-dependent hydrolases"/>
    <property type="match status" value="1"/>
</dbReference>
<reference evidence="1 2" key="1">
    <citation type="submission" date="2022-03" db="EMBL/GenBank/DDBJ databases">
        <title>Parabacteroides sp. nov. isolated from swine feces.</title>
        <authorList>
            <person name="Bak J.E."/>
        </authorList>
    </citation>
    <scope>NUCLEOTIDE SEQUENCE [LARGE SCALE GENOMIC DNA]</scope>
    <source>
        <strain evidence="1 2">AGMB00274</strain>
    </source>
</reference>